<evidence type="ECO:0000256" key="6">
    <source>
        <dbReference type="ARBA" id="ARBA00023242"/>
    </source>
</evidence>
<proteinExistence type="predicted"/>
<dbReference type="PROSITE" id="PS50013">
    <property type="entry name" value="CHROMO_2"/>
    <property type="match status" value="1"/>
</dbReference>
<evidence type="ECO:0000256" key="5">
    <source>
        <dbReference type="ARBA" id="ARBA00023163"/>
    </source>
</evidence>
<evidence type="ECO:0000256" key="1">
    <source>
        <dbReference type="ARBA" id="ARBA00004123"/>
    </source>
</evidence>
<keyword evidence="6" id="KW-0539">Nucleus</keyword>
<sequence length="203" mass="23659">LKAASPEDREYFNCQEELVDDLHSQYRLVERIIGHSNQKSAAGYPDYLCKWQGLPYSECSWEDGALIAKKFQKCIDDYMSRNQSKTIPSRDFKLMKQRPRFVPMKKQPVYIGGDGLELRDYQLDGLNWMAHSWSKLSRIGRHMGPDPDPGLLIRDLCYTWSMLQAKKAFMFNHNYLLKLINRMPRVCGAVIKAKGGYFEEPRI</sequence>
<evidence type="ECO:0000313" key="9">
    <source>
        <dbReference type="Proteomes" id="UP001345963"/>
    </source>
</evidence>
<dbReference type="PANTHER" id="PTHR45623">
    <property type="entry name" value="CHROMODOMAIN-HELICASE-DNA-BINDING PROTEIN 3-RELATED-RELATED"/>
    <property type="match status" value="1"/>
</dbReference>
<dbReference type="InterPro" id="IPR016197">
    <property type="entry name" value="Chromo-like_dom_sf"/>
</dbReference>
<dbReference type="PANTHER" id="PTHR45623:SF7">
    <property type="entry name" value="CHROMODOMAIN-HELICASE-DNA-BINDING PROTEIN 1"/>
    <property type="match status" value="1"/>
</dbReference>
<dbReference type="InterPro" id="IPR000953">
    <property type="entry name" value="Chromo/chromo_shadow_dom"/>
</dbReference>
<dbReference type="Pfam" id="PF00385">
    <property type="entry name" value="Chromo"/>
    <property type="match status" value="1"/>
</dbReference>
<dbReference type="Proteomes" id="UP001345963">
    <property type="component" value="Unassembled WGS sequence"/>
</dbReference>
<evidence type="ECO:0000259" key="7">
    <source>
        <dbReference type="PROSITE" id="PS50013"/>
    </source>
</evidence>
<keyword evidence="9" id="KW-1185">Reference proteome</keyword>
<accession>A0ABU7A8F7</accession>
<dbReference type="EMBL" id="JAHUTI010007617">
    <property type="protein sequence ID" value="MED6234416.1"/>
    <property type="molecule type" value="Genomic_DNA"/>
</dbReference>
<comment type="caution">
    <text evidence="8">The sequence shown here is derived from an EMBL/GenBank/DDBJ whole genome shotgun (WGS) entry which is preliminary data.</text>
</comment>
<keyword evidence="3" id="KW-0067">ATP-binding</keyword>
<dbReference type="Gene3D" id="3.40.50.10810">
    <property type="entry name" value="Tandem AAA-ATPase domain"/>
    <property type="match status" value="1"/>
</dbReference>
<comment type="subcellular location">
    <subcellularLocation>
        <location evidence="1">Nucleus</location>
    </subcellularLocation>
</comment>
<reference evidence="8 9" key="1">
    <citation type="submission" date="2021-07" db="EMBL/GenBank/DDBJ databases">
        <authorList>
            <person name="Palmer J.M."/>
        </authorList>
    </citation>
    <scope>NUCLEOTIDE SEQUENCE [LARGE SCALE GENOMIC DNA]</scope>
    <source>
        <strain evidence="8 9">AT_MEX2019</strain>
        <tissue evidence="8">Muscle</tissue>
    </source>
</reference>
<organism evidence="8 9">
    <name type="scientific">Ataeniobius toweri</name>
    <dbReference type="NCBI Taxonomy" id="208326"/>
    <lineage>
        <taxon>Eukaryota</taxon>
        <taxon>Metazoa</taxon>
        <taxon>Chordata</taxon>
        <taxon>Craniata</taxon>
        <taxon>Vertebrata</taxon>
        <taxon>Euteleostomi</taxon>
        <taxon>Actinopterygii</taxon>
        <taxon>Neopterygii</taxon>
        <taxon>Teleostei</taxon>
        <taxon>Neoteleostei</taxon>
        <taxon>Acanthomorphata</taxon>
        <taxon>Ovalentaria</taxon>
        <taxon>Atherinomorphae</taxon>
        <taxon>Cyprinodontiformes</taxon>
        <taxon>Goodeidae</taxon>
        <taxon>Ataeniobius</taxon>
    </lineage>
</organism>
<gene>
    <name evidence="8" type="primary">CHD1_5</name>
    <name evidence="8" type="ORF">ATANTOWER_029429</name>
</gene>
<dbReference type="InterPro" id="IPR023780">
    <property type="entry name" value="Chromo_domain"/>
</dbReference>
<protein>
    <submittedName>
        <fullName evidence="8">Transcriptional regulator</fullName>
    </submittedName>
</protein>
<feature type="domain" description="Chromo" evidence="7">
    <location>
        <begin position="27"/>
        <end position="90"/>
    </location>
</feature>
<feature type="non-terminal residue" evidence="8">
    <location>
        <position position="1"/>
    </location>
</feature>
<evidence type="ECO:0000256" key="4">
    <source>
        <dbReference type="ARBA" id="ARBA00023015"/>
    </source>
</evidence>
<dbReference type="InterPro" id="IPR023779">
    <property type="entry name" value="Chromodomain_CS"/>
</dbReference>
<dbReference type="PROSITE" id="PS00598">
    <property type="entry name" value="CHROMO_1"/>
    <property type="match status" value="1"/>
</dbReference>
<evidence type="ECO:0000256" key="3">
    <source>
        <dbReference type="ARBA" id="ARBA00022840"/>
    </source>
</evidence>
<dbReference type="Gene3D" id="2.40.50.40">
    <property type="match status" value="1"/>
</dbReference>
<dbReference type="SMART" id="SM00298">
    <property type="entry name" value="CHROMO"/>
    <property type="match status" value="1"/>
</dbReference>
<dbReference type="CDD" id="cd18661">
    <property type="entry name" value="CD2_tandem_CHD1-2_like"/>
    <property type="match status" value="1"/>
</dbReference>
<keyword evidence="5" id="KW-0804">Transcription</keyword>
<dbReference type="SUPFAM" id="SSF54160">
    <property type="entry name" value="Chromo domain-like"/>
    <property type="match status" value="1"/>
</dbReference>
<evidence type="ECO:0000256" key="2">
    <source>
        <dbReference type="ARBA" id="ARBA00022741"/>
    </source>
</evidence>
<keyword evidence="4" id="KW-0805">Transcription regulation</keyword>
<keyword evidence="2" id="KW-0547">Nucleotide-binding</keyword>
<dbReference type="InterPro" id="IPR038718">
    <property type="entry name" value="SNF2-like_sf"/>
</dbReference>
<name>A0ABU7A8F7_9TELE</name>
<evidence type="ECO:0000313" key="8">
    <source>
        <dbReference type="EMBL" id="MED6234416.1"/>
    </source>
</evidence>